<proteinExistence type="predicted"/>
<dbReference type="InterPro" id="IPR000326">
    <property type="entry name" value="PAP2/HPO"/>
</dbReference>
<dbReference type="PANTHER" id="PTHR14969">
    <property type="entry name" value="SPHINGOSINE-1-PHOSPHATE PHOSPHOHYDROLASE"/>
    <property type="match status" value="1"/>
</dbReference>
<reference evidence="1 2" key="1">
    <citation type="submission" date="2024-09" db="EMBL/GenBank/DDBJ databases">
        <authorList>
            <person name="Lee S.D."/>
        </authorList>
    </citation>
    <scope>NUCLEOTIDE SEQUENCE [LARGE SCALE GENOMIC DNA]</scope>
    <source>
        <strain evidence="1 2">N1-1</strain>
    </source>
</reference>
<sequence length="204" mass="21902">MTRLAALDGASIDGSLYHWFITRAQHAPHWFDNLVSFYASYGLGLFALMMVWCWWQARRGRSATAMAMALAVPVAVVLAYVANDIVKSVFDEPRPCQVITSPATIQPCPGVGDWAFPSNHSAIAAAAAAAILMVDRRLGAIAVLAALVMGFSRIWVGAHYPHDVLVGFAVGAAVAVPLMLAARRYGPPLVVRLESGFLRPLLTA</sequence>
<gene>
    <name evidence="1" type="ORF">ACEZDG_34775</name>
</gene>
<name>A0ABV6VL29_9ACTN</name>
<dbReference type="SMART" id="SM00014">
    <property type="entry name" value="acidPPc"/>
    <property type="match status" value="1"/>
</dbReference>
<dbReference type="Proteomes" id="UP001592582">
    <property type="component" value="Unassembled WGS sequence"/>
</dbReference>
<dbReference type="EMBL" id="JBHEZX010000024">
    <property type="protein sequence ID" value="MFC1414440.1"/>
    <property type="molecule type" value="Genomic_DNA"/>
</dbReference>
<keyword evidence="2" id="KW-1185">Reference proteome</keyword>
<dbReference type="Gene3D" id="1.20.144.10">
    <property type="entry name" value="Phosphatidic acid phosphatase type 2/haloperoxidase"/>
    <property type="match status" value="2"/>
</dbReference>
<accession>A0ABV6VL29</accession>
<dbReference type="Pfam" id="PF01569">
    <property type="entry name" value="PAP2"/>
    <property type="match status" value="1"/>
</dbReference>
<organism evidence="1 2">
    <name type="scientific">Streptacidiphilus alkalitolerans</name>
    <dbReference type="NCBI Taxonomy" id="3342712"/>
    <lineage>
        <taxon>Bacteria</taxon>
        <taxon>Bacillati</taxon>
        <taxon>Actinomycetota</taxon>
        <taxon>Actinomycetes</taxon>
        <taxon>Kitasatosporales</taxon>
        <taxon>Streptomycetaceae</taxon>
        <taxon>Streptacidiphilus</taxon>
    </lineage>
</organism>
<protein>
    <submittedName>
        <fullName evidence="1">Phosphatase PAP2 family protein</fullName>
    </submittedName>
</protein>
<dbReference type="SUPFAM" id="SSF48317">
    <property type="entry name" value="Acid phosphatase/Vanadium-dependent haloperoxidase"/>
    <property type="match status" value="1"/>
</dbReference>
<evidence type="ECO:0000313" key="1">
    <source>
        <dbReference type="EMBL" id="MFC1414440.1"/>
    </source>
</evidence>
<dbReference type="PANTHER" id="PTHR14969:SF62">
    <property type="entry name" value="DECAPRENYLPHOSPHORYL-5-PHOSPHORIBOSE PHOSPHATASE RV3807C-RELATED"/>
    <property type="match status" value="1"/>
</dbReference>
<evidence type="ECO:0000313" key="2">
    <source>
        <dbReference type="Proteomes" id="UP001592582"/>
    </source>
</evidence>
<dbReference type="InterPro" id="IPR036938">
    <property type="entry name" value="PAP2/HPO_sf"/>
</dbReference>
<comment type="caution">
    <text evidence="1">The sequence shown here is derived from an EMBL/GenBank/DDBJ whole genome shotgun (WGS) entry which is preliminary data.</text>
</comment>